<feature type="domain" description="SAC3/GANP/THP3 conserved" evidence="1">
    <location>
        <begin position="70"/>
        <end position="389"/>
    </location>
</feature>
<dbReference type="GO" id="GO:0070390">
    <property type="term" value="C:transcription export complex 2"/>
    <property type="evidence" value="ECO:0007669"/>
    <property type="project" value="TreeGrafter"/>
</dbReference>
<evidence type="ECO:0000313" key="2">
    <source>
        <dbReference type="EMBL" id="KAF2457034.1"/>
    </source>
</evidence>
<evidence type="ECO:0000313" key="3">
    <source>
        <dbReference type="Proteomes" id="UP000799766"/>
    </source>
</evidence>
<dbReference type="AlphaFoldDB" id="A0A6A6NZS1"/>
<dbReference type="OrthoDB" id="264795at2759"/>
<dbReference type="GO" id="GO:0005737">
    <property type="term" value="C:cytoplasm"/>
    <property type="evidence" value="ECO:0007669"/>
    <property type="project" value="TreeGrafter"/>
</dbReference>
<accession>A0A6A6NZS1</accession>
<gene>
    <name evidence="2" type="ORF">BDY21DRAFT_286288</name>
</gene>
<dbReference type="GO" id="GO:0006406">
    <property type="term" value="P:mRNA export from nucleus"/>
    <property type="evidence" value="ECO:0007669"/>
    <property type="project" value="TreeGrafter"/>
</dbReference>
<evidence type="ECO:0000259" key="1">
    <source>
        <dbReference type="Pfam" id="PF03399"/>
    </source>
</evidence>
<organism evidence="2 3">
    <name type="scientific">Lineolata rhizophorae</name>
    <dbReference type="NCBI Taxonomy" id="578093"/>
    <lineage>
        <taxon>Eukaryota</taxon>
        <taxon>Fungi</taxon>
        <taxon>Dikarya</taxon>
        <taxon>Ascomycota</taxon>
        <taxon>Pezizomycotina</taxon>
        <taxon>Dothideomycetes</taxon>
        <taxon>Dothideomycetes incertae sedis</taxon>
        <taxon>Lineolatales</taxon>
        <taxon>Lineolataceae</taxon>
        <taxon>Lineolata</taxon>
    </lineage>
</organism>
<reference evidence="2" key="1">
    <citation type="journal article" date="2020" name="Stud. Mycol.">
        <title>101 Dothideomycetes genomes: a test case for predicting lifestyles and emergence of pathogens.</title>
        <authorList>
            <person name="Haridas S."/>
            <person name="Albert R."/>
            <person name="Binder M."/>
            <person name="Bloem J."/>
            <person name="Labutti K."/>
            <person name="Salamov A."/>
            <person name="Andreopoulos B."/>
            <person name="Baker S."/>
            <person name="Barry K."/>
            <person name="Bills G."/>
            <person name="Bluhm B."/>
            <person name="Cannon C."/>
            <person name="Castanera R."/>
            <person name="Culley D."/>
            <person name="Daum C."/>
            <person name="Ezra D."/>
            <person name="Gonzalez J."/>
            <person name="Henrissat B."/>
            <person name="Kuo A."/>
            <person name="Liang C."/>
            <person name="Lipzen A."/>
            <person name="Lutzoni F."/>
            <person name="Magnuson J."/>
            <person name="Mondo S."/>
            <person name="Nolan M."/>
            <person name="Ohm R."/>
            <person name="Pangilinan J."/>
            <person name="Park H.-J."/>
            <person name="Ramirez L."/>
            <person name="Alfaro M."/>
            <person name="Sun H."/>
            <person name="Tritt A."/>
            <person name="Yoshinaga Y."/>
            <person name="Zwiers L.-H."/>
            <person name="Turgeon B."/>
            <person name="Goodwin S."/>
            <person name="Spatafora J."/>
            <person name="Crous P."/>
            <person name="Grigoriev I."/>
        </authorList>
    </citation>
    <scope>NUCLEOTIDE SEQUENCE</scope>
    <source>
        <strain evidence="2">ATCC 16933</strain>
    </source>
</reference>
<dbReference type="InterPro" id="IPR045107">
    <property type="entry name" value="SAC3/GANP/THP3"/>
</dbReference>
<dbReference type="Gene3D" id="1.25.40.990">
    <property type="match status" value="1"/>
</dbReference>
<dbReference type="PANTHER" id="PTHR12436:SF3">
    <property type="entry name" value="GERMINAL-CENTER ASSOCIATED NUCLEAR PROTEIN"/>
    <property type="match status" value="1"/>
</dbReference>
<feature type="non-terminal residue" evidence="2">
    <location>
        <position position="403"/>
    </location>
</feature>
<proteinExistence type="predicted"/>
<dbReference type="PANTHER" id="PTHR12436">
    <property type="entry name" value="80 KDA MCM3-ASSOCIATED PROTEIN"/>
    <property type="match status" value="1"/>
</dbReference>
<protein>
    <submittedName>
        <fullName evidence="2">SAC3/GANP/Nin1/mts3/eIF-3 p25 family-domain-containing protein</fullName>
    </submittedName>
</protein>
<name>A0A6A6NZS1_9PEZI</name>
<dbReference type="InterPro" id="IPR005062">
    <property type="entry name" value="SAC3/GANP/THP3_conserved"/>
</dbReference>
<sequence length="403" mass="46467">MIPTVGWSTLLFSRNPSANVCLFTLRRESQLKKRREAERAEGIEKGIIADPEKPRKLADAVKLVGTCQEMCPEYERVERIVQKDVWGPEADPVKLKNGGGVVAVEQRMVKKFKRAAAGLDEQLPSDLRPPGALKKTCDYLFDDLLGGAENLAKVHHFIWDRTRAIRNDFSIQQVSKLAEVQIAVDCYERIARFHILSLHKLALPDKPYDKYDWYQEREQLDKTLLSLMQYYDGTRGRMRFTNEPEFRAYSIILQIQTPIPDLEDRVQTWPQDIVLDARIQRALKLYALAANTSDPQGPIKPLTVHNIAQTNFMRFWALVRSKETSYLMACAAEVYFKIVRREALKNLWVADRRNQVQTDNWSVASMTKYLGFDNEEQTRNFVEAYSFAIGQRDDGTPFLNWGS</sequence>
<dbReference type="Proteomes" id="UP000799766">
    <property type="component" value="Unassembled WGS sequence"/>
</dbReference>
<dbReference type="Pfam" id="PF03399">
    <property type="entry name" value="SAC3_GANP"/>
    <property type="match status" value="1"/>
</dbReference>
<dbReference type="EMBL" id="MU001681">
    <property type="protein sequence ID" value="KAF2457034.1"/>
    <property type="molecule type" value="Genomic_DNA"/>
</dbReference>
<keyword evidence="3" id="KW-1185">Reference proteome</keyword>